<accession>S8C4B9</accession>
<dbReference type="GO" id="GO:0000814">
    <property type="term" value="C:ESCRT II complex"/>
    <property type="evidence" value="ECO:0007669"/>
    <property type="project" value="UniProtKB-UniRule"/>
</dbReference>
<dbReference type="InterPro" id="IPR036390">
    <property type="entry name" value="WH_DNA-bd_sf"/>
</dbReference>
<feature type="non-terminal residue" evidence="7">
    <location>
        <position position="161"/>
    </location>
</feature>
<dbReference type="Proteomes" id="UP000015453">
    <property type="component" value="Unassembled WGS sequence"/>
</dbReference>
<dbReference type="InterPro" id="IPR040608">
    <property type="entry name" value="Snf8/Vps36"/>
</dbReference>
<dbReference type="InterPro" id="IPR037855">
    <property type="entry name" value="Vps36"/>
</dbReference>
<evidence type="ECO:0000256" key="6">
    <source>
        <dbReference type="RuleBase" id="RU367095"/>
    </source>
</evidence>
<comment type="caution">
    <text evidence="7">The sequence shown here is derived from an EMBL/GenBank/DDBJ whole genome shotgun (WGS) entry which is preliminary data.</text>
</comment>
<evidence type="ECO:0000313" key="8">
    <source>
        <dbReference type="Proteomes" id="UP000015453"/>
    </source>
</evidence>
<evidence type="ECO:0000256" key="1">
    <source>
        <dbReference type="ARBA" id="ARBA00009697"/>
    </source>
</evidence>
<feature type="non-terminal residue" evidence="7">
    <location>
        <position position="1"/>
    </location>
</feature>
<keyword evidence="6" id="KW-0963">Cytoplasm</keyword>
<dbReference type="FunFam" id="1.10.10.10:FF:000165">
    <property type="entry name" value="Vacuolar protein sorting protein (Vps36)"/>
    <property type="match status" value="1"/>
</dbReference>
<dbReference type="GO" id="GO:0043130">
    <property type="term" value="F:ubiquitin binding"/>
    <property type="evidence" value="ECO:0007669"/>
    <property type="project" value="UniProtKB-UniRule"/>
</dbReference>
<organism evidence="7 8">
    <name type="scientific">Genlisea aurea</name>
    <dbReference type="NCBI Taxonomy" id="192259"/>
    <lineage>
        <taxon>Eukaryota</taxon>
        <taxon>Viridiplantae</taxon>
        <taxon>Streptophyta</taxon>
        <taxon>Embryophyta</taxon>
        <taxon>Tracheophyta</taxon>
        <taxon>Spermatophyta</taxon>
        <taxon>Magnoliopsida</taxon>
        <taxon>eudicotyledons</taxon>
        <taxon>Gunneridae</taxon>
        <taxon>Pentapetalae</taxon>
        <taxon>asterids</taxon>
        <taxon>lamiids</taxon>
        <taxon>Lamiales</taxon>
        <taxon>Lentibulariaceae</taxon>
        <taxon>Genlisea</taxon>
    </lineage>
</organism>
<dbReference type="InterPro" id="IPR036388">
    <property type="entry name" value="WH-like_DNA-bd_sf"/>
</dbReference>
<proteinExistence type="inferred from homology"/>
<dbReference type="Pfam" id="PF04157">
    <property type="entry name" value="EAP30"/>
    <property type="match status" value="1"/>
</dbReference>
<comment type="function">
    <text evidence="6">Component of the ESCRT-II complex (endosomal sorting complex required for transport II), which is required for multivesicular body (MVB) formation and sorting of endosomal cargo proteins into MVBs.</text>
</comment>
<dbReference type="GO" id="GO:0043328">
    <property type="term" value="P:protein transport to vacuole involved in ubiquitin-dependent protein catabolic process via the multivesicular body sorting pathway"/>
    <property type="evidence" value="ECO:0007669"/>
    <property type="project" value="UniProtKB-UniRule"/>
</dbReference>
<dbReference type="SUPFAM" id="SSF46785">
    <property type="entry name" value="Winged helix' DNA-binding domain"/>
    <property type="match status" value="1"/>
</dbReference>
<keyword evidence="5" id="KW-0175">Coiled coil</keyword>
<protein>
    <recommendedName>
        <fullName evidence="6">Vacuolar protein-sorting-associated protein 36</fullName>
    </recommendedName>
    <alternativeName>
        <fullName evidence="6">ESCRT-II complex subunit VPS36</fullName>
    </alternativeName>
</protein>
<dbReference type="AlphaFoldDB" id="S8C4B9"/>
<dbReference type="GO" id="GO:0032266">
    <property type="term" value="F:phosphatidylinositol-3-phosphate binding"/>
    <property type="evidence" value="ECO:0007669"/>
    <property type="project" value="UniProtKB-UniRule"/>
</dbReference>
<sequence length="161" mass="18118">LADFVKKPLERAGGTINLIDIYCLFNRARGTELISPDDLLQACFLWEKMDVSVMLRKFDSGVMVIQSRSHSDDEVIERIRSLSMNPDALLNGVSASDAAITLGVAPAMAKEYLLIAEGKGLVCRDVSADGFRFYINFFSELNPNNLYLMREHSRYSTWSRT</sequence>
<evidence type="ECO:0000313" key="7">
    <source>
        <dbReference type="EMBL" id="EPS59266.1"/>
    </source>
</evidence>
<dbReference type="OrthoDB" id="271448at2759"/>
<dbReference type="EMBL" id="AUSU01008507">
    <property type="protein sequence ID" value="EPS59266.1"/>
    <property type="molecule type" value="Genomic_DNA"/>
</dbReference>
<evidence type="ECO:0000256" key="3">
    <source>
        <dbReference type="ARBA" id="ARBA00022753"/>
    </source>
</evidence>
<comment type="subcellular location">
    <subcellularLocation>
        <location evidence="6">Cytoplasm</location>
    </subcellularLocation>
    <subcellularLocation>
        <location evidence="6">Endosome</location>
    </subcellularLocation>
</comment>
<dbReference type="GO" id="GO:0031902">
    <property type="term" value="C:late endosome membrane"/>
    <property type="evidence" value="ECO:0007669"/>
    <property type="project" value="UniProtKB-UniRule"/>
</dbReference>
<evidence type="ECO:0000256" key="2">
    <source>
        <dbReference type="ARBA" id="ARBA00022448"/>
    </source>
</evidence>
<gene>
    <name evidence="7" type="ORF">M569_15541</name>
</gene>
<keyword evidence="2 6" id="KW-0813">Transport</keyword>
<dbReference type="PANTHER" id="PTHR13128">
    <property type="entry name" value="VACUOLAR PROTEIN-SORTING-ASSOCIATED PROTEIN 36"/>
    <property type="match status" value="1"/>
</dbReference>
<keyword evidence="8" id="KW-1185">Reference proteome</keyword>
<name>S8C4B9_9LAMI</name>
<evidence type="ECO:0000256" key="5">
    <source>
        <dbReference type="ARBA" id="ARBA00023054"/>
    </source>
</evidence>
<evidence type="ECO:0000256" key="4">
    <source>
        <dbReference type="ARBA" id="ARBA00022927"/>
    </source>
</evidence>
<reference evidence="7 8" key="1">
    <citation type="journal article" date="2013" name="BMC Genomics">
        <title>The miniature genome of a carnivorous plant Genlisea aurea contains a low number of genes and short non-coding sequences.</title>
        <authorList>
            <person name="Leushkin E.V."/>
            <person name="Sutormin R.A."/>
            <person name="Nabieva E.R."/>
            <person name="Penin A.A."/>
            <person name="Kondrashov A.S."/>
            <person name="Logacheva M.D."/>
        </authorList>
    </citation>
    <scope>NUCLEOTIDE SEQUENCE [LARGE SCALE GENOMIC DNA]</scope>
</reference>
<keyword evidence="3 6" id="KW-0967">Endosome</keyword>
<keyword evidence="4 6" id="KW-0653">Protein transport</keyword>
<comment type="subunit">
    <text evidence="6">Component of the endosomal sorting complex required for transport II (ESCRT-II).</text>
</comment>
<dbReference type="PANTHER" id="PTHR13128:SF12">
    <property type="entry name" value="VACUOLAR PROTEIN-SORTING-ASSOCIATED PROTEIN 36"/>
    <property type="match status" value="1"/>
</dbReference>
<dbReference type="Gene3D" id="1.10.10.10">
    <property type="entry name" value="Winged helix-like DNA-binding domain superfamily/Winged helix DNA-binding domain"/>
    <property type="match status" value="2"/>
</dbReference>
<comment type="similarity">
    <text evidence="1 6">Belongs to the VPS36 family.</text>
</comment>
<dbReference type="FunFam" id="1.10.10.10:FF:000368">
    <property type="entry name" value="vacuolar protein sorting-associated protein 36-like"/>
    <property type="match status" value="1"/>
</dbReference>